<protein>
    <submittedName>
        <fullName evidence="1">Uncharacterized protein</fullName>
    </submittedName>
</protein>
<organism evidence="1 2">
    <name type="scientific">Terriglobus albidus</name>
    <dbReference type="NCBI Taxonomy" id="1592106"/>
    <lineage>
        <taxon>Bacteria</taxon>
        <taxon>Pseudomonadati</taxon>
        <taxon>Acidobacteriota</taxon>
        <taxon>Terriglobia</taxon>
        <taxon>Terriglobales</taxon>
        <taxon>Acidobacteriaceae</taxon>
        <taxon>Terriglobus</taxon>
    </lineage>
</organism>
<dbReference type="AlphaFoldDB" id="A0A5B9EBW8"/>
<keyword evidence="2" id="KW-1185">Reference proteome</keyword>
<dbReference type="Proteomes" id="UP000321820">
    <property type="component" value="Chromosome"/>
</dbReference>
<gene>
    <name evidence="1" type="ORF">FTW19_17780</name>
</gene>
<evidence type="ECO:0000313" key="1">
    <source>
        <dbReference type="EMBL" id="QEE29673.1"/>
    </source>
</evidence>
<evidence type="ECO:0000313" key="2">
    <source>
        <dbReference type="Proteomes" id="UP000321820"/>
    </source>
</evidence>
<sequence>MSEIADLIKTTWEILKDNVKITAPDDVNVLPQGKSPSDFDPWSGPVQYPEIYSIYDFFEESLGMDNPTERSRVTLTPSWFYSNGMIKNFRVDLEEDVSGLLIGKLTIQIVIRNFQLNNDIAELQYDMRVTAAGLLSTKTTVYSAMARGDGGGMSMSRQ</sequence>
<proteinExistence type="predicted"/>
<dbReference type="EMBL" id="CP042806">
    <property type="protein sequence ID" value="QEE29673.1"/>
    <property type="molecule type" value="Genomic_DNA"/>
</dbReference>
<accession>A0A5B9EBW8</accession>
<dbReference type="KEGG" id="talb:FTW19_17780"/>
<name>A0A5B9EBW8_9BACT</name>
<reference evidence="1 2" key="1">
    <citation type="submission" date="2019-08" db="EMBL/GenBank/DDBJ databases">
        <title>Complete genome sequence of Terriglobus albidus strain ORNL.</title>
        <authorList>
            <person name="Podar M."/>
        </authorList>
    </citation>
    <scope>NUCLEOTIDE SEQUENCE [LARGE SCALE GENOMIC DNA]</scope>
    <source>
        <strain evidence="1 2">ORNL</strain>
    </source>
</reference>
<dbReference type="RefSeq" id="WP_147648888.1">
    <property type="nucleotide sequence ID" value="NZ_CP042806.1"/>
</dbReference>